<evidence type="ECO:0000313" key="1">
    <source>
        <dbReference type="EMBL" id="KAJ4480849.1"/>
    </source>
</evidence>
<dbReference type="Proteomes" id="UP001150266">
    <property type="component" value="Unassembled WGS sequence"/>
</dbReference>
<protein>
    <submittedName>
        <fullName evidence="1">Uncharacterized protein</fullName>
    </submittedName>
</protein>
<dbReference type="EMBL" id="JAOTPV010000006">
    <property type="protein sequence ID" value="KAJ4480849.1"/>
    <property type="molecule type" value="Genomic_DNA"/>
</dbReference>
<comment type="caution">
    <text evidence="1">The sequence shown here is derived from an EMBL/GenBank/DDBJ whole genome shotgun (WGS) entry which is preliminary data.</text>
</comment>
<organism evidence="1 2">
    <name type="scientific">Lentinula aciculospora</name>
    <dbReference type="NCBI Taxonomy" id="153920"/>
    <lineage>
        <taxon>Eukaryota</taxon>
        <taxon>Fungi</taxon>
        <taxon>Dikarya</taxon>
        <taxon>Basidiomycota</taxon>
        <taxon>Agaricomycotina</taxon>
        <taxon>Agaricomycetes</taxon>
        <taxon>Agaricomycetidae</taxon>
        <taxon>Agaricales</taxon>
        <taxon>Marasmiineae</taxon>
        <taxon>Omphalotaceae</taxon>
        <taxon>Lentinula</taxon>
    </lineage>
</organism>
<dbReference type="AlphaFoldDB" id="A0A9W9AFF9"/>
<sequence length="200" mass="21935">MLFAYSGSDLIISEEDYLSLFADVNPEGSANINDLASHPKKSYQFTLVDGTSSLTPSAISNSPRVFHLVKTNSNGSRYSEKLVYCQEHFEDNSEPSPTSTSGMARQELGLREDVSDSNLNSDNLSSSVTTRFLKGMPEQESDFAWNNINTSIAPGSDFDASSWSMDNQQQHQQPDWATLESSSSTTYAFSTVFAATLNPV</sequence>
<proteinExistence type="predicted"/>
<accession>A0A9W9AFF9</accession>
<name>A0A9W9AFF9_9AGAR</name>
<dbReference type="OrthoDB" id="2882256at2759"/>
<keyword evidence="2" id="KW-1185">Reference proteome</keyword>
<gene>
    <name evidence="1" type="ORF">J3R30DRAFT_2364978</name>
</gene>
<evidence type="ECO:0000313" key="2">
    <source>
        <dbReference type="Proteomes" id="UP001150266"/>
    </source>
</evidence>
<reference evidence="1" key="1">
    <citation type="submission" date="2022-08" db="EMBL/GenBank/DDBJ databases">
        <title>A Global Phylogenomic Analysis of the Shiitake Genus Lentinula.</title>
        <authorList>
            <consortium name="DOE Joint Genome Institute"/>
            <person name="Sierra-Patev S."/>
            <person name="Min B."/>
            <person name="Naranjo-Ortiz M."/>
            <person name="Looney B."/>
            <person name="Konkel Z."/>
            <person name="Slot J.C."/>
            <person name="Sakamoto Y."/>
            <person name="Steenwyk J.L."/>
            <person name="Rokas A."/>
            <person name="Carro J."/>
            <person name="Camarero S."/>
            <person name="Ferreira P."/>
            <person name="Molpeceres G."/>
            <person name="Ruiz-Duenas F.J."/>
            <person name="Serrano A."/>
            <person name="Henrissat B."/>
            <person name="Drula E."/>
            <person name="Hughes K.W."/>
            <person name="Mata J.L."/>
            <person name="Ishikawa N.K."/>
            <person name="Vargas-Isla R."/>
            <person name="Ushijima S."/>
            <person name="Smith C.A."/>
            <person name="Ahrendt S."/>
            <person name="Andreopoulos W."/>
            <person name="He G."/>
            <person name="Labutti K."/>
            <person name="Lipzen A."/>
            <person name="Ng V."/>
            <person name="Riley R."/>
            <person name="Sandor L."/>
            <person name="Barry K."/>
            <person name="Martinez A.T."/>
            <person name="Xiao Y."/>
            <person name="Gibbons J.G."/>
            <person name="Terashima K."/>
            <person name="Grigoriev I.V."/>
            <person name="Hibbett D.S."/>
        </authorList>
    </citation>
    <scope>NUCLEOTIDE SEQUENCE</scope>
    <source>
        <strain evidence="1">JLM2183</strain>
    </source>
</reference>